<dbReference type="InterPro" id="IPR014255">
    <property type="entry name" value="Spore_coat_CotS"/>
</dbReference>
<dbReference type="AlphaFoldDB" id="A0A0A7HG16"/>
<accession>A0A0A7HG16</accession>
<dbReference type="PANTHER" id="PTHR39179:SF1">
    <property type="entry name" value="SPORE COAT PROTEIN I"/>
    <property type="match status" value="1"/>
</dbReference>
<dbReference type="InterPro" id="IPR047175">
    <property type="entry name" value="CotS-like"/>
</dbReference>
<dbReference type="EMBL" id="KM108131">
    <property type="protein sequence ID" value="AIZ03779.1"/>
    <property type="molecule type" value="Genomic_DNA"/>
</dbReference>
<name>A0A0A7HG16_CLOTY</name>
<dbReference type="GeneID" id="29418275"/>
<dbReference type="Gene3D" id="3.90.1200.10">
    <property type="match status" value="1"/>
</dbReference>
<reference evidence="1" key="1">
    <citation type="submission" date="2014-07" db="EMBL/GenBank/DDBJ databases">
        <title>Clostridium tyrobutyricum BAS7.</title>
        <authorList>
            <person name="Kim S."/>
            <person name="Choi O."/>
            <person name="Woo H.M."/>
            <person name="Sang B.-I."/>
            <person name="Um Y."/>
        </authorList>
    </citation>
    <scope>NUCLEOTIDE SEQUENCE</scope>
    <source>
        <strain evidence="1">BAS7</strain>
    </source>
</reference>
<dbReference type="Pfam" id="PF01633">
    <property type="entry name" value="Choline_kinase"/>
    <property type="match status" value="1"/>
</dbReference>
<gene>
    <name evidence="1" type="ORF">CTB_31700</name>
</gene>
<dbReference type="NCBIfam" id="TIGR02906">
    <property type="entry name" value="spore_CotS"/>
    <property type="match status" value="1"/>
</dbReference>
<dbReference type="InterPro" id="IPR011009">
    <property type="entry name" value="Kinase-like_dom_sf"/>
</dbReference>
<protein>
    <submittedName>
        <fullName evidence="1">Uncharacterized protein</fullName>
    </submittedName>
</protein>
<organism evidence="1">
    <name type="scientific">Clostridium tyrobutyricum</name>
    <dbReference type="NCBI Taxonomy" id="1519"/>
    <lineage>
        <taxon>Bacteria</taxon>
        <taxon>Bacillati</taxon>
        <taxon>Bacillota</taxon>
        <taxon>Clostridia</taxon>
        <taxon>Eubacteriales</taxon>
        <taxon>Clostridiaceae</taxon>
        <taxon>Clostridium</taxon>
    </lineage>
</organism>
<dbReference type="Gene3D" id="3.30.200.20">
    <property type="entry name" value="Phosphorylase Kinase, domain 1"/>
    <property type="match status" value="1"/>
</dbReference>
<proteinExistence type="predicted"/>
<dbReference type="PANTHER" id="PTHR39179">
    <property type="entry name" value="SPORE COAT PROTEIN I"/>
    <property type="match status" value="1"/>
</dbReference>
<dbReference type="GO" id="GO:0042601">
    <property type="term" value="C:endospore-forming forespore"/>
    <property type="evidence" value="ECO:0007669"/>
    <property type="project" value="TreeGrafter"/>
</dbReference>
<evidence type="ECO:0000313" key="1">
    <source>
        <dbReference type="EMBL" id="AIZ03779.1"/>
    </source>
</evidence>
<dbReference type="PATRIC" id="fig|1519.11.peg.112"/>
<dbReference type="RefSeq" id="WP_017751740.1">
    <property type="nucleotide sequence ID" value="NZ_CABJAO010000014.1"/>
</dbReference>
<dbReference type="SUPFAM" id="SSF56112">
    <property type="entry name" value="Protein kinase-like (PK-like)"/>
    <property type="match status" value="1"/>
</dbReference>
<dbReference type="STRING" id="1519.CTK_C01120"/>
<sequence>MAYRYSDKKYLIQYDLCIELFKSFDLKVHDVVPIRNVYMVSTNKGEKILKKVEYTIEELNYIYDLLSYIRNRFPRVVNFSKNNNGDICTIWKGNMYCIIDVVDGTECNFNNPVELSIASKALGQLHEASEGFKTDLKSKYTNGNLLNTFKRRIQEMEFFKNIVAIHEKKTEFDEIFVQNADYYIDEIKDSIDMLDKAGYYKLCSEDDKVVICHNDLAYHNILINNGEAYFIDFDYAVIDIKVYDLCNFINKVIKNFAFDIDKAKLIIDNYCITNTLSERELKVLNAMLNFPHDFYTISRDYYTKRKEWDENVFLDRMKKKSGYKEDRKEFLENFNRNICSKK</sequence>
<dbReference type="KEGG" id="ctyk:CTK_C01120"/>